<protein>
    <submittedName>
        <fullName evidence="1">Uncharacterized protein</fullName>
    </submittedName>
</protein>
<evidence type="ECO:0000313" key="1">
    <source>
        <dbReference type="EMBL" id="EJK54799.1"/>
    </source>
</evidence>
<sequence>MSDDGRDPTSQRSKVNGLLAKLPVNFDSVGVYTDPDCHELLWKSETSCLGAFGAAASLESCTLTDLIFILDINVLRRLCDDKDFKREFTFPKCLTGLLEIFMEFLSSESDVEAAFVLLVFALVVECQARGPQTVARILLEMRKETGLHWFELLANKKEEMSQQFCLKFLRRFLFIRAIVPVIRTRRQMIDFARDMVLKVLDCPEFHNKSLKEELLKEKGDHQVFQGDHQVFPFIVPKNDQLDPVAMSLLIDVMADRNRSFSFEGFATTERAPVFASSVIDVLTGKAKPF</sequence>
<dbReference type="AlphaFoldDB" id="K0RQZ8"/>
<dbReference type="Proteomes" id="UP000266841">
    <property type="component" value="Unassembled WGS sequence"/>
</dbReference>
<accession>K0RQZ8</accession>
<proteinExistence type="predicted"/>
<gene>
    <name evidence="1" type="ORF">THAOC_25542</name>
</gene>
<name>K0RQZ8_THAOC</name>
<keyword evidence="2" id="KW-1185">Reference proteome</keyword>
<comment type="caution">
    <text evidence="1">The sequence shown here is derived from an EMBL/GenBank/DDBJ whole genome shotgun (WGS) entry which is preliminary data.</text>
</comment>
<reference evidence="1 2" key="1">
    <citation type="journal article" date="2012" name="Genome Biol.">
        <title>Genome and low-iron response of an oceanic diatom adapted to chronic iron limitation.</title>
        <authorList>
            <person name="Lommer M."/>
            <person name="Specht M."/>
            <person name="Roy A.S."/>
            <person name="Kraemer L."/>
            <person name="Andreson R."/>
            <person name="Gutowska M.A."/>
            <person name="Wolf J."/>
            <person name="Bergner S.V."/>
            <person name="Schilhabel M.B."/>
            <person name="Klostermeier U.C."/>
            <person name="Beiko R.G."/>
            <person name="Rosenstiel P."/>
            <person name="Hippler M."/>
            <person name="Laroche J."/>
        </authorList>
    </citation>
    <scope>NUCLEOTIDE SEQUENCE [LARGE SCALE GENOMIC DNA]</scope>
    <source>
        <strain evidence="1 2">CCMP1005</strain>
    </source>
</reference>
<feature type="non-terminal residue" evidence="1">
    <location>
        <position position="289"/>
    </location>
</feature>
<organism evidence="1 2">
    <name type="scientific">Thalassiosira oceanica</name>
    <name type="common">Marine diatom</name>
    <dbReference type="NCBI Taxonomy" id="159749"/>
    <lineage>
        <taxon>Eukaryota</taxon>
        <taxon>Sar</taxon>
        <taxon>Stramenopiles</taxon>
        <taxon>Ochrophyta</taxon>
        <taxon>Bacillariophyta</taxon>
        <taxon>Coscinodiscophyceae</taxon>
        <taxon>Thalassiosirophycidae</taxon>
        <taxon>Thalassiosirales</taxon>
        <taxon>Thalassiosiraceae</taxon>
        <taxon>Thalassiosira</taxon>
    </lineage>
</organism>
<evidence type="ECO:0000313" key="2">
    <source>
        <dbReference type="Proteomes" id="UP000266841"/>
    </source>
</evidence>
<dbReference type="EMBL" id="AGNL01035260">
    <property type="protein sequence ID" value="EJK54799.1"/>
    <property type="molecule type" value="Genomic_DNA"/>
</dbReference>